<dbReference type="KEGG" id="ncon:LC1Nh_0618"/>
<evidence type="ECO:0000313" key="2">
    <source>
        <dbReference type="Proteomes" id="UP000377803"/>
    </source>
</evidence>
<reference evidence="2" key="1">
    <citation type="submission" date="2019-05" db="EMBL/GenBank/DDBJ databases">
        <title>Candidatus Nanohalobium constans, a novel model system to study the DPANN nano-sized archaea: genomic and physiological characterization of a nanoarchaeon co-cultured with its chitinotrophic host.</title>
        <authorList>
            <person name="La Cono V."/>
            <person name="Arcadi E."/>
            <person name="Crisafi F."/>
            <person name="Denaro R."/>
            <person name="La Spada G."/>
            <person name="Messina E."/>
            <person name="Smedile F."/>
            <person name="Toshchakov S.V."/>
            <person name="Shevchenko M.A."/>
            <person name="Golyshin P.N."/>
            <person name="Golyshina O.V."/>
            <person name="Ferrer M."/>
            <person name="Rohde M."/>
            <person name="Mushegian A."/>
            <person name="Sorokin D.Y."/>
            <person name="Giuliano L."/>
            <person name="Yakimov M.M."/>
        </authorList>
    </citation>
    <scope>NUCLEOTIDE SEQUENCE [LARGE SCALE GENOMIC DNA]</scope>
    <source>
        <strain evidence="2">LC1Nh</strain>
    </source>
</reference>
<dbReference type="Proteomes" id="UP000377803">
    <property type="component" value="Chromosome"/>
</dbReference>
<organism evidence="1 2">
    <name type="scientific">Candidatus Nanohalobium constans</name>
    <dbReference type="NCBI Taxonomy" id="2565781"/>
    <lineage>
        <taxon>Archaea</taxon>
        <taxon>Candidatus Nanohalarchaeota</taxon>
        <taxon>Candidatus Nanohalobia</taxon>
        <taxon>Candidatus Nanohalobiales</taxon>
        <taxon>Candidatus Nanohalobiaceae</taxon>
        <taxon>Candidatus Nanohalobium</taxon>
    </lineage>
</organism>
<proteinExistence type="predicted"/>
<name>A0A5Q0UGK7_9ARCH</name>
<accession>A0A5Q0UGK7</accession>
<gene>
    <name evidence="1" type="ORF">LC1Nh_0618</name>
</gene>
<dbReference type="AlphaFoldDB" id="A0A5Q0UGK7"/>
<keyword evidence="2" id="KW-1185">Reference proteome</keyword>
<sequence>MGDFVGKDVDSLLVEIDEGFDEPSSSHVPFFRRYFSDVREILSDRTLPDGSLMSNELAGKHLGDYSGLDEFDSSKASSVLLVLSELSDRADQEFVDYRVRKKNNLYVLDDAVFSFFDDIEGGFTEYDHMHTEAKAIEYAVADLRRNEDYSDQKLHDKVEDLLKYDLPVKTIKDRVKNRIEKLELDKDHKGPYFVRNKWLN</sequence>
<evidence type="ECO:0000313" key="1">
    <source>
        <dbReference type="EMBL" id="QGA80511.1"/>
    </source>
</evidence>
<dbReference type="GeneID" id="42365003"/>
<protein>
    <submittedName>
        <fullName evidence="1">Uncharacterized protein</fullName>
    </submittedName>
</protein>
<dbReference type="RefSeq" id="WP_153550250.1">
    <property type="nucleotide sequence ID" value="NZ_CP040089.1"/>
</dbReference>
<dbReference type="EMBL" id="CP040089">
    <property type="protein sequence ID" value="QGA80511.1"/>
    <property type="molecule type" value="Genomic_DNA"/>
</dbReference>